<keyword evidence="3" id="KW-1185">Reference proteome</keyword>
<accession>A0ABP9AEL8</accession>
<organism evidence="2 3">
    <name type="scientific">Lysobacter hankyongensis</name>
    <dbReference type="NCBI Taxonomy" id="1176535"/>
    <lineage>
        <taxon>Bacteria</taxon>
        <taxon>Pseudomonadati</taxon>
        <taxon>Pseudomonadota</taxon>
        <taxon>Gammaproteobacteria</taxon>
        <taxon>Lysobacterales</taxon>
        <taxon>Lysobacteraceae</taxon>
        <taxon>Lysobacter</taxon>
    </lineage>
</organism>
<comment type="caution">
    <text evidence="2">The sequence shown here is derived from an EMBL/GenBank/DDBJ whole genome shotgun (WGS) entry which is preliminary data.</text>
</comment>
<feature type="compositionally biased region" description="Basic and acidic residues" evidence="1">
    <location>
        <begin position="12"/>
        <end position="21"/>
    </location>
</feature>
<feature type="compositionally biased region" description="Polar residues" evidence="1">
    <location>
        <begin position="1"/>
        <end position="10"/>
    </location>
</feature>
<proteinExistence type="predicted"/>
<dbReference type="EMBL" id="BAABJE010000001">
    <property type="protein sequence ID" value="GAA4780280.1"/>
    <property type="molecule type" value="Genomic_DNA"/>
</dbReference>
<reference evidence="3" key="1">
    <citation type="journal article" date="2019" name="Int. J. Syst. Evol. Microbiol.">
        <title>The Global Catalogue of Microorganisms (GCM) 10K type strain sequencing project: providing services to taxonomists for standard genome sequencing and annotation.</title>
        <authorList>
            <consortium name="The Broad Institute Genomics Platform"/>
            <consortium name="The Broad Institute Genome Sequencing Center for Infectious Disease"/>
            <person name="Wu L."/>
            <person name="Ma J."/>
        </authorList>
    </citation>
    <scope>NUCLEOTIDE SEQUENCE [LARGE SCALE GENOMIC DNA]</scope>
    <source>
        <strain evidence="3">JCM 18204</strain>
    </source>
</reference>
<protein>
    <submittedName>
        <fullName evidence="2">Uncharacterized protein</fullName>
    </submittedName>
</protein>
<feature type="region of interest" description="Disordered" evidence="1">
    <location>
        <begin position="1"/>
        <end position="25"/>
    </location>
</feature>
<gene>
    <name evidence="2" type="ORF">GCM10023307_00060</name>
</gene>
<sequence>MPNAAGSASANRGDDDTRSDSQAHAVASGIGMFRGHAATAWPRAKRLAGLSNMDFKTRNFA</sequence>
<evidence type="ECO:0000313" key="2">
    <source>
        <dbReference type="EMBL" id="GAA4780280.1"/>
    </source>
</evidence>
<evidence type="ECO:0000256" key="1">
    <source>
        <dbReference type="SAM" id="MobiDB-lite"/>
    </source>
</evidence>
<name>A0ABP9AEL8_9GAMM</name>
<dbReference type="Proteomes" id="UP001499959">
    <property type="component" value="Unassembled WGS sequence"/>
</dbReference>
<evidence type="ECO:0000313" key="3">
    <source>
        <dbReference type="Proteomes" id="UP001499959"/>
    </source>
</evidence>